<name>G8TT79_SULAD</name>
<keyword evidence="2 5" id="KW-0812">Transmembrane</keyword>
<dbReference type="STRING" id="679936.Sulac_3333"/>
<dbReference type="KEGG" id="sap:Sulac_3333"/>
<reference evidence="8" key="1">
    <citation type="submission" date="2011-12" db="EMBL/GenBank/DDBJ databases">
        <title>The complete genome of chromosome of Sulfobacillus acidophilus DSM 10332.</title>
        <authorList>
            <person name="Lucas S."/>
            <person name="Han J."/>
            <person name="Lapidus A."/>
            <person name="Bruce D."/>
            <person name="Goodwin L."/>
            <person name="Pitluck S."/>
            <person name="Peters L."/>
            <person name="Kyrpides N."/>
            <person name="Mavromatis K."/>
            <person name="Ivanova N."/>
            <person name="Mikhailova N."/>
            <person name="Chertkov O."/>
            <person name="Saunders E."/>
            <person name="Detter J.C."/>
            <person name="Tapia R."/>
            <person name="Han C."/>
            <person name="Land M."/>
            <person name="Hauser L."/>
            <person name="Markowitz V."/>
            <person name="Cheng J.-F."/>
            <person name="Hugenholtz P."/>
            <person name="Woyke T."/>
            <person name="Wu D."/>
            <person name="Pukall R."/>
            <person name="Gehrich-Schroeter G."/>
            <person name="Schneider S."/>
            <person name="Klenk H.-P."/>
            <person name="Eisen J.A."/>
        </authorList>
    </citation>
    <scope>NUCLEOTIDE SEQUENCE [LARGE SCALE GENOMIC DNA]</scope>
    <source>
        <strain evidence="8">ATCC 700253 / DSM 10332 / NAL</strain>
    </source>
</reference>
<dbReference type="Pfam" id="PF02656">
    <property type="entry name" value="DUF202"/>
    <property type="match status" value="1"/>
</dbReference>
<dbReference type="AlphaFoldDB" id="G8TT79"/>
<evidence type="ECO:0000313" key="7">
    <source>
        <dbReference type="EMBL" id="AEW06779.1"/>
    </source>
</evidence>
<feature type="transmembrane region" description="Helical" evidence="5">
    <location>
        <begin position="26"/>
        <end position="46"/>
    </location>
</feature>
<evidence type="ECO:0000256" key="3">
    <source>
        <dbReference type="ARBA" id="ARBA00022989"/>
    </source>
</evidence>
<sequence length="126" mass="14588">MTFDERREYYTDPRVLLANERSLLSWFRLGTYLLGLAFLLAKLAIVDRFMGLRYHDVLAPMIHAGHRLALVLTLTVLAMETAALIRYVANQRRWHRAEDGRGFHIPAFFEAIIVAIWLIGVLYWAG</sequence>
<evidence type="ECO:0000256" key="4">
    <source>
        <dbReference type="ARBA" id="ARBA00023136"/>
    </source>
</evidence>
<evidence type="ECO:0000256" key="5">
    <source>
        <dbReference type="SAM" id="Phobius"/>
    </source>
</evidence>
<dbReference type="InterPro" id="IPR003807">
    <property type="entry name" value="DUF202"/>
</dbReference>
<evidence type="ECO:0000256" key="1">
    <source>
        <dbReference type="ARBA" id="ARBA00004127"/>
    </source>
</evidence>
<feature type="domain" description="DUF202" evidence="6">
    <location>
        <begin position="14"/>
        <end position="92"/>
    </location>
</feature>
<keyword evidence="4 5" id="KW-0472">Membrane</keyword>
<dbReference type="EMBL" id="CP003179">
    <property type="protein sequence ID" value="AEW06779.1"/>
    <property type="molecule type" value="Genomic_DNA"/>
</dbReference>
<comment type="subcellular location">
    <subcellularLocation>
        <location evidence="1">Endomembrane system</location>
        <topology evidence="1">Multi-pass membrane protein</topology>
    </subcellularLocation>
</comment>
<proteinExistence type="predicted"/>
<feature type="transmembrane region" description="Helical" evidence="5">
    <location>
        <begin position="105"/>
        <end position="125"/>
    </location>
</feature>
<dbReference type="HOGENOM" id="CLU_1980446_0_0_9"/>
<dbReference type="PATRIC" id="fig|679936.5.peg.3450"/>
<organism evidence="7 8">
    <name type="scientific">Sulfobacillus acidophilus (strain ATCC 700253 / DSM 10332 / NAL)</name>
    <dbReference type="NCBI Taxonomy" id="679936"/>
    <lineage>
        <taxon>Bacteria</taxon>
        <taxon>Bacillati</taxon>
        <taxon>Bacillota</taxon>
        <taxon>Clostridia</taxon>
        <taxon>Eubacteriales</taxon>
        <taxon>Clostridiales Family XVII. Incertae Sedis</taxon>
        <taxon>Sulfobacillus</taxon>
    </lineage>
</organism>
<accession>G8TT79</accession>
<evidence type="ECO:0000313" key="8">
    <source>
        <dbReference type="Proteomes" id="UP000005439"/>
    </source>
</evidence>
<evidence type="ECO:0000259" key="6">
    <source>
        <dbReference type="Pfam" id="PF02656"/>
    </source>
</evidence>
<gene>
    <name evidence="7" type="ordered locus">Sulac_3333</name>
</gene>
<protein>
    <recommendedName>
        <fullName evidence="6">DUF202 domain-containing protein</fullName>
    </recommendedName>
</protein>
<evidence type="ECO:0000256" key="2">
    <source>
        <dbReference type="ARBA" id="ARBA00022692"/>
    </source>
</evidence>
<reference evidence="7 8" key="2">
    <citation type="journal article" date="2012" name="Stand. Genomic Sci.">
        <title>Complete genome sequence of the moderately thermophilic mineral-sulfide-oxidizing firmicute Sulfobacillus acidophilus type strain (NAL(T)).</title>
        <authorList>
            <person name="Anderson I."/>
            <person name="Chertkov O."/>
            <person name="Chen A."/>
            <person name="Saunders E."/>
            <person name="Lapidus A."/>
            <person name="Nolan M."/>
            <person name="Lucas S."/>
            <person name="Hammon N."/>
            <person name="Deshpande S."/>
            <person name="Cheng J.F."/>
            <person name="Han C."/>
            <person name="Tapia R."/>
            <person name="Goodwin L.A."/>
            <person name="Pitluck S."/>
            <person name="Liolios K."/>
            <person name="Pagani I."/>
            <person name="Ivanova N."/>
            <person name="Mikhailova N."/>
            <person name="Pati A."/>
            <person name="Palaniappan K."/>
            <person name="Land M."/>
            <person name="Pan C."/>
            <person name="Rohde M."/>
            <person name="Pukall R."/>
            <person name="Goker M."/>
            <person name="Detter J.C."/>
            <person name="Woyke T."/>
            <person name="Bristow J."/>
            <person name="Eisen J.A."/>
            <person name="Markowitz V."/>
            <person name="Hugenholtz P."/>
            <person name="Kyrpides N.C."/>
            <person name="Klenk H.P."/>
            <person name="Mavromatis K."/>
        </authorList>
    </citation>
    <scope>NUCLEOTIDE SEQUENCE [LARGE SCALE GENOMIC DNA]</scope>
    <source>
        <strain evidence="8">ATCC 700253 / DSM 10332 / NAL</strain>
    </source>
</reference>
<keyword evidence="8" id="KW-1185">Reference proteome</keyword>
<keyword evidence="3 5" id="KW-1133">Transmembrane helix</keyword>
<dbReference type="GO" id="GO:0012505">
    <property type="term" value="C:endomembrane system"/>
    <property type="evidence" value="ECO:0007669"/>
    <property type="project" value="UniProtKB-SubCell"/>
</dbReference>
<feature type="transmembrane region" description="Helical" evidence="5">
    <location>
        <begin position="67"/>
        <end position="85"/>
    </location>
</feature>
<dbReference type="Proteomes" id="UP000005439">
    <property type="component" value="Chromosome"/>
</dbReference>